<comment type="caution">
    <text evidence="1">The sequence shown here is derived from an EMBL/GenBank/DDBJ whole genome shotgun (WGS) entry which is preliminary data.</text>
</comment>
<keyword evidence="2" id="KW-1185">Reference proteome</keyword>
<evidence type="ECO:0000313" key="1">
    <source>
        <dbReference type="EMBL" id="KAF6199945.1"/>
    </source>
</evidence>
<protein>
    <recommendedName>
        <fullName evidence="3">LisH domain-containing protein</fullName>
    </recommendedName>
</protein>
<dbReference type="Proteomes" id="UP000466442">
    <property type="component" value="Unassembled WGS sequence"/>
</dbReference>
<dbReference type="EMBL" id="WIXP02000014">
    <property type="protein sequence ID" value="KAF6199945.1"/>
    <property type="molecule type" value="Genomic_DNA"/>
</dbReference>
<accession>A0A8S9WXA5</accession>
<evidence type="ECO:0008006" key="3">
    <source>
        <dbReference type="Google" id="ProtNLM"/>
    </source>
</evidence>
<dbReference type="Gene3D" id="1.20.960.40">
    <property type="match status" value="1"/>
</dbReference>
<dbReference type="AlphaFoldDB" id="A0A8S9WXA5"/>
<proteinExistence type="predicted"/>
<dbReference type="OrthoDB" id="5970631at2759"/>
<evidence type="ECO:0000313" key="2">
    <source>
        <dbReference type="Proteomes" id="UP000466442"/>
    </source>
</evidence>
<sequence>MATLRYKLQQIPLDNNKFFLPSRHFRWETNHPVRFSPGLKIMSKQSSVDEAVGEEQLMLDVLRAQMDNEGFSKTLKSQIRISILRMLGHSITQCEGSDDGKPAPPKDLAVINSLIKEYLEWVGYTYSSMSISSESSSNSCHQELSRGEMQSILNLEAIGKQNTNLPLLYILVEQLKKGQRN</sequence>
<reference evidence="1" key="1">
    <citation type="journal article" date="2021" name="Mol. Ecol. Resour.">
        <title>Apolygus lucorum genome provides insights into omnivorousness and mesophyll feeding.</title>
        <authorList>
            <person name="Liu Y."/>
            <person name="Liu H."/>
            <person name="Wang H."/>
            <person name="Huang T."/>
            <person name="Liu B."/>
            <person name="Yang B."/>
            <person name="Yin L."/>
            <person name="Li B."/>
            <person name="Zhang Y."/>
            <person name="Zhang S."/>
            <person name="Jiang F."/>
            <person name="Zhang X."/>
            <person name="Ren Y."/>
            <person name="Wang B."/>
            <person name="Wang S."/>
            <person name="Lu Y."/>
            <person name="Wu K."/>
            <person name="Fan W."/>
            <person name="Wang G."/>
        </authorList>
    </citation>
    <scope>NUCLEOTIDE SEQUENCE</scope>
    <source>
        <strain evidence="1">12Hb</strain>
    </source>
</reference>
<gene>
    <name evidence="1" type="ORF">GE061_006243</name>
</gene>
<organism evidence="1 2">
    <name type="scientific">Apolygus lucorum</name>
    <name type="common">Small green plant bug</name>
    <name type="synonym">Lygocoris lucorum</name>
    <dbReference type="NCBI Taxonomy" id="248454"/>
    <lineage>
        <taxon>Eukaryota</taxon>
        <taxon>Metazoa</taxon>
        <taxon>Ecdysozoa</taxon>
        <taxon>Arthropoda</taxon>
        <taxon>Hexapoda</taxon>
        <taxon>Insecta</taxon>
        <taxon>Pterygota</taxon>
        <taxon>Neoptera</taxon>
        <taxon>Paraneoptera</taxon>
        <taxon>Hemiptera</taxon>
        <taxon>Heteroptera</taxon>
        <taxon>Panheteroptera</taxon>
        <taxon>Cimicomorpha</taxon>
        <taxon>Miridae</taxon>
        <taxon>Mirini</taxon>
        <taxon>Apolygus</taxon>
    </lineage>
</organism>
<name>A0A8S9WXA5_APOLU</name>